<protein>
    <submittedName>
        <fullName evidence="2">Thaumatin family-domain-containing protein</fullName>
    </submittedName>
</protein>
<dbReference type="EMBL" id="JAWWNJ010000183">
    <property type="protein sequence ID" value="KAK6974562.1"/>
    <property type="molecule type" value="Genomic_DNA"/>
</dbReference>
<gene>
    <name evidence="2" type="ORF">R3P38DRAFT_3132874</name>
</gene>
<evidence type="ECO:0000256" key="1">
    <source>
        <dbReference type="PIRSR" id="PIRSR002703-1"/>
    </source>
</evidence>
<accession>A0AAV9Z870</accession>
<keyword evidence="1" id="KW-1015">Disulfide bond</keyword>
<feature type="disulfide bond" evidence="1">
    <location>
        <begin position="115"/>
        <end position="127"/>
    </location>
</feature>
<dbReference type="SMART" id="SM00205">
    <property type="entry name" value="THN"/>
    <property type="match status" value="1"/>
</dbReference>
<dbReference type="SUPFAM" id="SSF49870">
    <property type="entry name" value="Osmotin, thaumatin-like protein"/>
    <property type="match status" value="1"/>
</dbReference>
<feature type="disulfide bond" evidence="1">
    <location>
        <begin position="184"/>
        <end position="278"/>
    </location>
</feature>
<dbReference type="PIRSF" id="PIRSF002703">
    <property type="entry name" value="Thaumatin"/>
    <property type="match status" value="1"/>
</dbReference>
<feature type="disulfide bond" evidence="1">
    <location>
        <begin position="189"/>
        <end position="259"/>
    </location>
</feature>
<dbReference type="PROSITE" id="PS51367">
    <property type="entry name" value="THAUMATIN_2"/>
    <property type="match status" value="1"/>
</dbReference>
<sequence>MGRGRRARPRSAALREDKRRTFLRYSLQSAMQQFSLLTTLALISVPLAAMVSAEPSSVRFITVLNDCPFTIWPAFFTASGPQPIQPPGWEAKPNTGLTFATATNWSGRIWGRRVCDFSTGSTGPDTCLSGGCNGGLICNTTTGTGVPPATLATIDFSGTSKDIYTVSVVDGYNLPMAFVNNGGCSFASCPVDLATSCPEDLAGPFDRDGQPVGCKSACLRDALAGNAGNSSNCCTGAFGSQAACPTSGVEHYNYFKQSCPDSFAYAFDEPSGTAIFQCPKAVKFDEDVEYTVTFCPDPFNL</sequence>
<dbReference type="PRINTS" id="PR00347">
    <property type="entry name" value="THAUMATIN"/>
</dbReference>
<dbReference type="Pfam" id="PF00314">
    <property type="entry name" value="Thaumatin"/>
    <property type="match status" value="1"/>
</dbReference>
<feature type="disulfide bond" evidence="1">
    <location>
        <begin position="132"/>
        <end position="138"/>
    </location>
</feature>
<dbReference type="PANTHER" id="PTHR31048">
    <property type="entry name" value="OS03G0233200 PROTEIN"/>
    <property type="match status" value="1"/>
</dbReference>
<comment type="caution">
    <text evidence="2">The sequence shown here is derived from an EMBL/GenBank/DDBJ whole genome shotgun (WGS) entry which is preliminary data.</text>
</comment>
<proteinExistence type="predicted"/>
<dbReference type="InterPro" id="IPR037176">
    <property type="entry name" value="Osmotin/thaumatin-like_sf"/>
</dbReference>
<organism evidence="2 3">
    <name type="scientific">Favolaschia claudopus</name>
    <dbReference type="NCBI Taxonomy" id="2862362"/>
    <lineage>
        <taxon>Eukaryota</taxon>
        <taxon>Fungi</taxon>
        <taxon>Dikarya</taxon>
        <taxon>Basidiomycota</taxon>
        <taxon>Agaricomycotina</taxon>
        <taxon>Agaricomycetes</taxon>
        <taxon>Agaricomycetidae</taxon>
        <taxon>Agaricales</taxon>
        <taxon>Marasmiineae</taxon>
        <taxon>Mycenaceae</taxon>
        <taxon>Favolaschia</taxon>
    </lineage>
</organism>
<dbReference type="InterPro" id="IPR001938">
    <property type="entry name" value="Thaumatin"/>
</dbReference>
<keyword evidence="3" id="KW-1185">Reference proteome</keyword>
<reference evidence="2 3" key="1">
    <citation type="journal article" date="2024" name="J Genomics">
        <title>Draft genome sequencing and assembly of Favolaschia claudopus CIRM-BRFM 2984 isolated from oak limbs.</title>
        <authorList>
            <person name="Navarro D."/>
            <person name="Drula E."/>
            <person name="Chaduli D."/>
            <person name="Cazenave R."/>
            <person name="Ahrendt S."/>
            <person name="Wang J."/>
            <person name="Lipzen A."/>
            <person name="Daum C."/>
            <person name="Barry K."/>
            <person name="Grigoriev I.V."/>
            <person name="Favel A."/>
            <person name="Rosso M.N."/>
            <person name="Martin F."/>
        </authorList>
    </citation>
    <scope>NUCLEOTIDE SEQUENCE [LARGE SCALE GENOMIC DNA]</scope>
    <source>
        <strain evidence="2 3">CIRM-BRFM 2984</strain>
    </source>
</reference>
<evidence type="ECO:0000313" key="2">
    <source>
        <dbReference type="EMBL" id="KAK6974562.1"/>
    </source>
</evidence>
<feature type="disulfide bond" evidence="1">
    <location>
        <begin position="197"/>
        <end position="214"/>
    </location>
</feature>
<evidence type="ECO:0000313" key="3">
    <source>
        <dbReference type="Proteomes" id="UP001362999"/>
    </source>
</evidence>
<feature type="disulfide bond" evidence="1">
    <location>
        <begin position="234"/>
        <end position="244"/>
    </location>
</feature>
<dbReference type="Proteomes" id="UP001362999">
    <property type="component" value="Unassembled WGS sequence"/>
</dbReference>
<dbReference type="AlphaFoldDB" id="A0AAV9Z870"/>
<feature type="disulfide bond" evidence="1">
    <location>
        <begin position="67"/>
        <end position="295"/>
    </location>
</feature>
<dbReference type="Gene3D" id="2.60.110.10">
    <property type="entry name" value="Thaumatin"/>
    <property type="match status" value="1"/>
</dbReference>
<name>A0AAV9Z870_9AGAR</name>
<feature type="disulfide bond" evidence="1">
    <location>
        <begin position="218"/>
        <end position="233"/>
    </location>
</feature>